<feature type="chain" id="PRO_5017203982" description="Lipocalin-like domain-containing protein" evidence="1">
    <location>
        <begin position="24"/>
        <end position="160"/>
    </location>
</feature>
<feature type="signal peptide" evidence="1">
    <location>
        <begin position="1"/>
        <end position="23"/>
    </location>
</feature>
<dbReference type="PROSITE" id="PS51257">
    <property type="entry name" value="PROKAR_LIPOPROTEIN"/>
    <property type="match status" value="1"/>
</dbReference>
<name>A0A3B0C7U3_9FLAO</name>
<organism evidence="3 4">
    <name type="scientific">Ulvibacterium marinum</name>
    <dbReference type="NCBI Taxonomy" id="2419782"/>
    <lineage>
        <taxon>Bacteria</taxon>
        <taxon>Pseudomonadati</taxon>
        <taxon>Bacteroidota</taxon>
        <taxon>Flavobacteriia</taxon>
        <taxon>Flavobacteriales</taxon>
        <taxon>Flavobacteriaceae</taxon>
        <taxon>Ulvibacterium</taxon>
    </lineage>
</organism>
<proteinExistence type="predicted"/>
<dbReference type="EMBL" id="RBCJ01000002">
    <property type="protein sequence ID" value="RKN81370.1"/>
    <property type="molecule type" value="Genomic_DNA"/>
</dbReference>
<accession>A0A3B0C7U3</accession>
<dbReference type="OrthoDB" id="1431651at2"/>
<evidence type="ECO:0000313" key="4">
    <source>
        <dbReference type="Proteomes" id="UP000276603"/>
    </source>
</evidence>
<dbReference type="InterPro" id="IPR024311">
    <property type="entry name" value="Lipocalin-like"/>
</dbReference>
<protein>
    <recommendedName>
        <fullName evidence="2">Lipocalin-like domain-containing protein</fullName>
    </recommendedName>
</protein>
<keyword evidence="4" id="KW-1185">Reference proteome</keyword>
<feature type="domain" description="Lipocalin-like" evidence="2">
    <location>
        <begin position="36"/>
        <end position="139"/>
    </location>
</feature>
<dbReference type="AlphaFoldDB" id="A0A3B0C7U3"/>
<evidence type="ECO:0000259" key="2">
    <source>
        <dbReference type="Pfam" id="PF13648"/>
    </source>
</evidence>
<dbReference type="Proteomes" id="UP000276603">
    <property type="component" value="Unassembled WGS sequence"/>
</dbReference>
<dbReference type="RefSeq" id="WP_120711529.1">
    <property type="nucleotide sequence ID" value="NZ_CANMKH010000005.1"/>
</dbReference>
<keyword evidence="1" id="KW-0732">Signal</keyword>
<sequence length="160" mass="18015">MNTVKSILLLTVAILLGACSTDAEKDRMENTKTELILGTWKPIKFVAVHQDGTANSVETYEGCGESNRWTFTKSGRFSKEEFKANANGSCKQDMESSTMEIGSWALLENDQLSIFIAYTDGGTDLYRSEITFLDHNTIRLSYEGDSPEIDYFYGEYTRVE</sequence>
<evidence type="ECO:0000313" key="3">
    <source>
        <dbReference type="EMBL" id="RKN81370.1"/>
    </source>
</evidence>
<evidence type="ECO:0000256" key="1">
    <source>
        <dbReference type="SAM" id="SignalP"/>
    </source>
</evidence>
<gene>
    <name evidence="3" type="ORF">D7Z94_10585</name>
</gene>
<comment type="caution">
    <text evidence="3">The sequence shown here is derived from an EMBL/GenBank/DDBJ whole genome shotgun (WGS) entry which is preliminary data.</text>
</comment>
<reference evidence="3 4" key="1">
    <citation type="submission" date="2018-10" db="EMBL/GenBank/DDBJ databases">
        <title>Ulvibacterium marinum gen. nov., sp. nov., a novel marine bacterium of the family Flavobacteriaceae, isolated from a culture of the green alga Ulva prolifera.</title>
        <authorList>
            <person name="Zhang Z."/>
        </authorList>
    </citation>
    <scope>NUCLEOTIDE SEQUENCE [LARGE SCALE GENOMIC DNA]</scope>
    <source>
        <strain evidence="3 4">CCMM003</strain>
    </source>
</reference>
<dbReference type="Pfam" id="PF13648">
    <property type="entry name" value="Lipocalin_4"/>
    <property type="match status" value="1"/>
</dbReference>